<protein>
    <recommendedName>
        <fullName evidence="1">C-type lectin domain-containing protein</fullName>
    </recommendedName>
</protein>
<dbReference type="InterPro" id="IPR001304">
    <property type="entry name" value="C-type_lectin-like"/>
</dbReference>
<feature type="domain" description="C-type lectin" evidence="1">
    <location>
        <begin position="1"/>
        <end position="50"/>
    </location>
</feature>
<comment type="caution">
    <text evidence="2">The sequence shown here is derived from an EMBL/GenBank/DDBJ whole genome shotgun (WGS) entry which is preliminary data.</text>
</comment>
<dbReference type="Pfam" id="PF00059">
    <property type="entry name" value="Lectin_C"/>
    <property type="match status" value="1"/>
</dbReference>
<dbReference type="Gene3D" id="3.10.100.10">
    <property type="entry name" value="Mannose-Binding Protein A, subunit A"/>
    <property type="match status" value="1"/>
</dbReference>
<accession>A0A2B4R7N5</accession>
<reference evidence="3" key="1">
    <citation type="journal article" date="2017" name="bioRxiv">
        <title>Comparative analysis of the genomes of Stylophora pistillata and Acropora digitifera provides evidence for extensive differences between species of corals.</title>
        <authorList>
            <person name="Voolstra C.R."/>
            <person name="Li Y."/>
            <person name="Liew Y.J."/>
            <person name="Baumgarten S."/>
            <person name="Zoccola D."/>
            <person name="Flot J.-F."/>
            <person name="Tambutte S."/>
            <person name="Allemand D."/>
            <person name="Aranda M."/>
        </authorList>
    </citation>
    <scope>NUCLEOTIDE SEQUENCE [LARGE SCALE GENOMIC DNA]</scope>
</reference>
<evidence type="ECO:0000259" key="1">
    <source>
        <dbReference type="Pfam" id="PF00059"/>
    </source>
</evidence>
<dbReference type="SUPFAM" id="SSF141086">
    <property type="entry name" value="Agglutinin HPA-like"/>
    <property type="match status" value="1"/>
</dbReference>
<dbReference type="Gene3D" id="2.60.40.2080">
    <property type="match status" value="1"/>
</dbReference>
<evidence type="ECO:0000313" key="3">
    <source>
        <dbReference type="Proteomes" id="UP000225706"/>
    </source>
</evidence>
<gene>
    <name evidence="2" type="ORF">AWC38_SpisGene22236</name>
</gene>
<dbReference type="InterPro" id="IPR037221">
    <property type="entry name" value="H-type_lectin_dom_sf"/>
</dbReference>
<organism evidence="2 3">
    <name type="scientific">Stylophora pistillata</name>
    <name type="common">Smooth cauliflower coral</name>
    <dbReference type="NCBI Taxonomy" id="50429"/>
    <lineage>
        <taxon>Eukaryota</taxon>
        <taxon>Metazoa</taxon>
        <taxon>Cnidaria</taxon>
        <taxon>Anthozoa</taxon>
        <taxon>Hexacorallia</taxon>
        <taxon>Scleractinia</taxon>
        <taxon>Astrocoeniina</taxon>
        <taxon>Pocilloporidae</taxon>
        <taxon>Stylophora</taxon>
    </lineage>
</organism>
<dbReference type="EMBL" id="LSMT01000921">
    <property type="protein sequence ID" value="PFX13661.1"/>
    <property type="molecule type" value="Genomic_DNA"/>
</dbReference>
<dbReference type="SUPFAM" id="SSF56436">
    <property type="entry name" value="C-type lectin-like"/>
    <property type="match status" value="1"/>
</dbReference>
<dbReference type="AlphaFoldDB" id="A0A2B4R7N5"/>
<evidence type="ECO:0000313" key="2">
    <source>
        <dbReference type="EMBL" id="PFX13661.1"/>
    </source>
</evidence>
<name>A0A2B4R7N5_STYPI</name>
<dbReference type="InterPro" id="IPR016187">
    <property type="entry name" value="CTDL_fold"/>
</dbReference>
<keyword evidence="3" id="KW-1185">Reference proteome</keyword>
<sequence>MGSQLVTVHNQEENVYVQHRHKGERSWIGLNDRSVEGSFVWKNKETLTNALHTLKTAQTTQIVRILWGRTPVPVELGILVMEEHAMSPPADPNSAYCKDVSFNEKYNSTPNVFVSANHSTSGGNLQPMHNGITAWVEFINETGLRVCLKEFYEIKYDPLSVSYTVFSDENIVGLR</sequence>
<dbReference type="OrthoDB" id="5981824at2759"/>
<dbReference type="CDD" id="cd00037">
    <property type="entry name" value="CLECT"/>
    <property type="match status" value="1"/>
</dbReference>
<dbReference type="Proteomes" id="UP000225706">
    <property type="component" value="Unassembled WGS sequence"/>
</dbReference>
<proteinExistence type="predicted"/>
<dbReference type="InterPro" id="IPR016186">
    <property type="entry name" value="C-type_lectin-like/link_sf"/>
</dbReference>